<dbReference type="RefSeq" id="WP_158030034.1">
    <property type="nucleotide sequence ID" value="NZ_BMHG01000002.1"/>
</dbReference>
<dbReference type="Proteomes" id="UP000431744">
    <property type="component" value="Unassembled WGS sequence"/>
</dbReference>
<proteinExistence type="predicted"/>
<dbReference type="AlphaFoldDB" id="A0A6H9WFG1"/>
<dbReference type="InterPro" id="IPR045443">
    <property type="entry name" value="DUF6504"/>
</dbReference>
<feature type="domain" description="DUF6504" evidence="1">
    <location>
        <begin position="3"/>
        <end position="85"/>
    </location>
</feature>
<gene>
    <name evidence="2" type="ORF">F8O04_14155</name>
</gene>
<dbReference type="EMBL" id="WBJY01000004">
    <property type="protein sequence ID" value="KAB1646868.1"/>
    <property type="molecule type" value="Genomic_DNA"/>
</dbReference>
<evidence type="ECO:0000313" key="3">
    <source>
        <dbReference type="Proteomes" id="UP000431744"/>
    </source>
</evidence>
<comment type="caution">
    <text evidence="2">The sequence shown here is derived from an EMBL/GenBank/DDBJ whole genome shotgun (WGS) entry which is preliminary data.</text>
</comment>
<keyword evidence="3" id="KW-1185">Reference proteome</keyword>
<reference evidence="2 3" key="1">
    <citation type="submission" date="2019-09" db="EMBL/GenBank/DDBJ databases">
        <title>Phylogeny of genus Pseudoclavibacter and closely related genus.</title>
        <authorList>
            <person name="Li Y."/>
        </authorList>
    </citation>
    <scope>NUCLEOTIDE SEQUENCE [LARGE SCALE GENOMIC DNA]</scope>
    <source>
        <strain evidence="2 3">EGI 60007</strain>
    </source>
</reference>
<accession>A0A6H9WFG1</accession>
<protein>
    <recommendedName>
        <fullName evidence="1">DUF6504 domain-containing protein</fullName>
    </recommendedName>
</protein>
<name>A0A6H9WFG1_9MICO</name>
<evidence type="ECO:0000259" key="1">
    <source>
        <dbReference type="Pfam" id="PF20114"/>
    </source>
</evidence>
<organism evidence="2 3">
    <name type="scientific">Pseudoclavibacter endophyticus</name>
    <dbReference type="NCBI Taxonomy" id="1778590"/>
    <lineage>
        <taxon>Bacteria</taxon>
        <taxon>Bacillati</taxon>
        <taxon>Actinomycetota</taxon>
        <taxon>Actinomycetes</taxon>
        <taxon>Micrococcales</taxon>
        <taxon>Microbacteriaceae</taxon>
        <taxon>Pseudoclavibacter</taxon>
    </lineage>
</organism>
<sequence>MEIDEAIEVELTESGAPVRFTWRGVIYGVVSAPEPWVGRRAWWRDGRAARAAGERWLERELWRVDAVPLTGPGPDGTFDLLRDPRRGWSIAEAWNDDLDQRLFA</sequence>
<dbReference type="Pfam" id="PF20114">
    <property type="entry name" value="DUF6504"/>
    <property type="match status" value="1"/>
</dbReference>
<evidence type="ECO:0000313" key="2">
    <source>
        <dbReference type="EMBL" id="KAB1646868.1"/>
    </source>
</evidence>
<dbReference type="OrthoDB" id="5190586at2"/>